<dbReference type="Pfam" id="PF13557">
    <property type="entry name" value="Phenol_MetA_deg"/>
    <property type="match status" value="1"/>
</dbReference>
<accession>A0A1B4VD07</accession>
<keyword evidence="1" id="KW-0732">Signal</keyword>
<evidence type="ECO:0008006" key="4">
    <source>
        <dbReference type="Google" id="ProtNLM"/>
    </source>
</evidence>
<evidence type="ECO:0000313" key="2">
    <source>
        <dbReference type="EMBL" id="BAU50041.1"/>
    </source>
</evidence>
<dbReference type="Proteomes" id="UP000218899">
    <property type="component" value="Chromosome"/>
</dbReference>
<dbReference type="EMBL" id="AP014936">
    <property type="protein sequence ID" value="BAU50041.1"/>
    <property type="molecule type" value="Genomic_DNA"/>
</dbReference>
<evidence type="ECO:0000313" key="3">
    <source>
        <dbReference type="Proteomes" id="UP000218899"/>
    </source>
</evidence>
<feature type="chain" id="PRO_5008571355" description="Transporter" evidence="1">
    <location>
        <begin position="20"/>
        <end position="255"/>
    </location>
</feature>
<evidence type="ECO:0000256" key="1">
    <source>
        <dbReference type="SAM" id="SignalP"/>
    </source>
</evidence>
<reference evidence="2 3" key="1">
    <citation type="submission" date="2015-08" db="EMBL/GenBank/DDBJ databases">
        <title>Complete genome sequence of Sulfurifustis variabilis.</title>
        <authorList>
            <person name="Miura A."/>
            <person name="Kojima H."/>
            <person name="Fukui M."/>
        </authorList>
    </citation>
    <scope>NUCLEOTIDE SEQUENCE [LARGE SCALE GENOMIC DNA]</scope>
    <source>
        <strain evidence="3">skN76</strain>
    </source>
</reference>
<gene>
    <name evidence="2" type="ORF">SVA_3505</name>
</gene>
<proteinExistence type="predicted"/>
<dbReference type="KEGG" id="sva:SVA_3505"/>
<organism evidence="2 3">
    <name type="scientific">Sulfurifustis variabilis</name>
    <dbReference type="NCBI Taxonomy" id="1675686"/>
    <lineage>
        <taxon>Bacteria</taxon>
        <taxon>Pseudomonadati</taxon>
        <taxon>Pseudomonadota</taxon>
        <taxon>Gammaproteobacteria</taxon>
        <taxon>Acidiferrobacterales</taxon>
        <taxon>Acidiferrobacteraceae</taxon>
        <taxon>Sulfurifustis</taxon>
    </lineage>
</organism>
<feature type="signal peptide" evidence="1">
    <location>
        <begin position="1"/>
        <end position="19"/>
    </location>
</feature>
<sequence>MRLALAAALAPGLPLPAFGAHPLITEDTGTQGKGRFQLELVAELGHEEERGLHEDAFDRAAVLSYGLRDDLDVLLTVPHTRNVVQENGLRTTDRGLGDVGLDAKWRFFEKGNVSVAVKPGVTFATGDEDKGLGAGEFNYSLFLVTSFDNNPWGYHIHIGYLRNRNVHDERNVLHHTSLALTYAVKEDWLLVADLGTLTAPERGVDDNSSFLILGGIYSVSEDFDVDFGVKRGVSEPETDVTWLLGLAWRFGGKDT</sequence>
<name>A0A1B4VD07_9GAMM</name>
<protein>
    <recommendedName>
        <fullName evidence="4">Transporter</fullName>
    </recommendedName>
</protein>
<keyword evidence="3" id="KW-1185">Reference proteome</keyword>
<dbReference type="AlphaFoldDB" id="A0A1B4VD07"/>
<dbReference type="InterPro" id="IPR025737">
    <property type="entry name" value="FApF"/>
</dbReference>